<evidence type="ECO:0000256" key="7">
    <source>
        <dbReference type="ARBA" id="ARBA00023065"/>
    </source>
</evidence>
<feature type="domain" description="TonB-dependent receptor-like beta-barrel" evidence="14">
    <location>
        <begin position="251"/>
        <end position="680"/>
    </location>
</feature>
<organism evidence="16 17">
    <name type="scientific">Oceanicoccus sagamiensis</name>
    <dbReference type="NCBI Taxonomy" id="716816"/>
    <lineage>
        <taxon>Bacteria</taxon>
        <taxon>Pseudomonadati</taxon>
        <taxon>Pseudomonadota</taxon>
        <taxon>Gammaproteobacteria</taxon>
        <taxon>Cellvibrionales</taxon>
        <taxon>Spongiibacteraceae</taxon>
        <taxon>Oceanicoccus</taxon>
    </lineage>
</organism>
<comment type="similarity">
    <text evidence="11 12">Belongs to the TonB-dependent receptor family.</text>
</comment>
<name>A0A1X9NR48_9GAMM</name>
<dbReference type="SUPFAM" id="SSF56935">
    <property type="entry name" value="Porins"/>
    <property type="match status" value="1"/>
</dbReference>
<keyword evidence="2 11" id="KW-0813">Transport</keyword>
<evidence type="ECO:0000256" key="6">
    <source>
        <dbReference type="ARBA" id="ARBA00023004"/>
    </source>
</evidence>
<keyword evidence="9 11" id="KW-0472">Membrane</keyword>
<dbReference type="PANTHER" id="PTHR32552">
    <property type="entry name" value="FERRICHROME IRON RECEPTOR-RELATED"/>
    <property type="match status" value="1"/>
</dbReference>
<dbReference type="Pfam" id="PF07715">
    <property type="entry name" value="Plug"/>
    <property type="match status" value="1"/>
</dbReference>
<feature type="domain" description="TonB-dependent receptor plug" evidence="15">
    <location>
        <begin position="40"/>
        <end position="147"/>
    </location>
</feature>
<dbReference type="InterPro" id="IPR000531">
    <property type="entry name" value="Beta-barrel_TonB"/>
</dbReference>
<evidence type="ECO:0000256" key="4">
    <source>
        <dbReference type="ARBA" id="ARBA00022496"/>
    </source>
</evidence>
<dbReference type="Proteomes" id="UP000193450">
    <property type="component" value="Chromosome"/>
</dbReference>
<evidence type="ECO:0000313" key="16">
    <source>
        <dbReference type="EMBL" id="ARN76273.1"/>
    </source>
</evidence>
<dbReference type="EMBL" id="CP019343">
    <property type="protein sequence ID" value="ARN76273.1"/>
    <property type="molecule type" value="Genomic_DNA"/>
</dbReference>
<protein>
    <recommendedName>
        <fullName evidence="18">TonB-dependent receptor</fullName>
    </recommendedName>
</protein>
<dbReference type="OrthoDB" id="7051185at2"/>
<evidence type="ECO:0000256" key="3">
    <source>
        <dbReference type="ARBA" id="ARBA00022452"/>
    </source>
</evidence>
<comment type="subcellular location">
    <subcellularLocation>
        <location evidence="1 11">Cell outer membrane</location>
        <topology evidence="1 11">Multi-pass membrane protein</topology>
    </subcellularLocation>
</comment>
<reference evidence="16 17" key="1">
    <citation type="submission" date="2016-11" db="EMBL/GenBank/DDBJ databases">
        <title>Trade-off between light-utilization and light-protection in marine flavobacteria.</title>
        <authorList>
            <person name="Kumagai Y."/>
        </authorList>
    </citation>
    <scope>NUCLEOTIDE SEQUENCE [LARGE SCALE GENOMIC DNA]</scope>
    <source>
        <strain evidence="16 17">NBRC 107125</strain>
    </source>
</reference>
<keyword evidence="3 11" id="KW-1134">Transmembrane beta strand</keyword>
<evidence type="ECO:0008006" key="18">
    <source>
        <dbReference type="Google" id="ProtNLM"/>
    </source>
</evidence>
<dbReference type="Pfam" id="PF00593">
    <property type="entry name" value="TonB_dep_Rec_b-barrel"/>
    <property type="match status" value="1"/>
</dbReference>
<dbReference type="PROSITE" id="PS52016">
    <property type="entry name" value="TONB_DEPENDENT_REC_3"/>
    <property type="match status" value="1"/>
</dbReference>
<keyword evidence="7" id="KW-0406">Ion transport</keyword>
<evidence type="ECO:0000256" key="5">
    <source>
        <dbReference type="ARBA" id="ARBA00022692"/>
    </source>
</evidence>
<evidence type="ECO:0000259" key="14">
    <source>
        <dbReference type="Pfam" id="PF00593"/>
    </source>
</evidence>
<dbReference type="PANTHER" id="PTHR32552:SF81">
    <property type="entry name" value="TONB-DEPENDENT OUTER MEMBRANE RECEPTOR"/>
    <property type="match status" value="1"/>
</dbReference>
<evidence type="ECO:0000256" key="10">
    <source>
        <dbReference type="ARBA" id="ARBA00023237"/>
    </source>
</evidence>
<proteinExistence type="inferred from homology"/>
<dbReference type="Gene3D" id="2.40.170.20">
    <property type="entry name" value="TonB-dependent receptor, beta-barrel domain"/>
    <property type="match status" value="1"/>
</dbReference>
<dbReference type="InterPro" id="IPR036942">
    <property type="entry name" value="Beta-barrel_TonB_sf"/>
</dbReference>
<accession>A0A1X9NR48</accession>
<dbReference type="InterPro" id="IPR039426">
    <property type="entry name" value="TonB-dep_rcpt-like"/>
</dbReference>
<dbReference type="GO" id="GO:0009279">
    <property type="term" value="C:cell outer membrane"/>
    <property type="evidence" value="ECO:0007669"/>
    <property type="project" value="UniProtKB-SubCell"/>
</dbReference>
<dbReference type="AlphaFoldDB" id="A0A1X9NR48"/>
<evidence type="ECO:0000256" key="9">
    <source>
        <dbReference type="ARBA" id="ARBA00023136"/>
    </source>
</evidence>
<evidence type="ECO:0000313" key="17">
    <source>
        <dbReference type="Proteomes" id="UP000193450"/>
    </source>
</evidence>
<feature type="signal peptide" evidence="13">
    <location>
        <begin position="1"/>
        <end position="24"/>
    </location>
</feature>
<keyword evidence="6" id="KW-0408">Iron</keyword>
<dbReference type="RefSeq" id="WP_085760460.1">
    <property type="nucleotide sequence ID" value="NZ_CP019343.1"/>
</dbReference>
<dbReference type="KEGG" id="osg:BST96_02645"/>
<gene>
    <name evidence="16" type="ORF">BST96_02645</name>
</gene>
<keyword evidence="13" id="KW-0732">Signal</keyword>
<dbReference type="CDD" id="cd01347">
    <property type="entry name" value="ligand_gated_channel"/>
    <property type="match status" value="1"/>
</dbReference>
<dbReference type="STRING" id="716816.BST96_02645"/>
<evidence type="ECO:0000256" key="13">
    <source>
        <dbReference type="SAM" id="SignalP"/>
    </source>
</evidence>
<evidence type="ECO:0000256" key="8">
    <source>
        <dbReference type="ARBA" id="ARBA00023077"/>
    </source>
</evidence>
<evidence type="ECO:0000256" key="1">
    <source>
        <dbReference type="ARBA" id="ARBA00004571"/>
    </source>
</evidence>
<keyword evidence="5 11" id="KW-0812">Transmembrane</keyword>
<keyword evidence="4" id="KW-0410">Iron transport</keyword>
<keyword evidence="17" id="KW-1185">Reference proteome</keyword>
<dbReference type="InterPro" id="IPR012910">
    <property type="entry name" value="Plug_dom"/>
</dbReference>
<evidence type="ECO:0000256" key="12">
    <source>
        <dbReference type="RuleBase" id="RU003357"/>
    </source>
</evidence>
<keyword evidence="10 11" id="KW-0998">Cell outer membrane</keyword>
<sequence>MKRMNKTLIAAAITAVISPLSANAQLEEIIVTAQKQMQNVQDVPIAISSVDNALLAKVDATVVTDLIPMIPGLTGSQYGLATNTWALRGISSNDWSIGSEPSVGVFFDGAYIGRNTFATGAFFDVNRVEVVKGPQGTLFGRNASAGAISIVSNTPEDVTTLELGVAAGDEGQRKLDVVGNWAVSDTLAFRLAYAGDRIEGQREDVSNGTEAFTDRDSVRLMTRWNPTDSLEAVLRLNYSEADSNYVSPYSTDFNTADPGEKFPDKYALTETSQPDYELARNQGAGLNLTWELDDDMEFTSITDSRTGTNQFREDLDGTAADALIDAAFFGPFGTGGANAVFDQEGEADTLYQEFRLNRWGDELDWFVGVSYYSEELDAVPGELAIDDTLFGFGTLALSRLENRADTDSYGAFIDATWHATEDLSISSGLRWSQDEKDFCSNVPVDDIEVTAPTAGAVCEDESWSEVTPRLVAQYDVGVDAMLFASVAKGYKGGGFNFSPVDSDGDGVGDSVPAFDPETSIAYELGLKSTLLDYRLQFNGSIYYTDYSDFQMQTVTGAGVLIDNAGDATTQGVELEARYNPTGSLILMATYAFLDAEFSSGDLDGNDLAFAPENTLSLGVDYEHGFLGGNLNWFAVYNYTDDYYFDGANEVDESSYGIVNARVTYTPVSESWDIAVAVDNITDEDYAVDRGIADFGLGDEQLLQGDGRLMRAEFNIRF</sequence>
<evidence type="ECO:0000256" key="11">
    <source>
        <dbReference type="PROSITE-ProRule" id="PRU01360"/>
    </source>
</evidence>
<keyword evidence="8 12" id="KW-0798">TonB box</keyword>
<feature type="chain" id="PRO_5012733690" description="TonB-dependent receptor" evidence="13">
    <location>
        <begin position="25"/>
        <end position="717"/>
    </location>
</feature>
<evidence type="ECO:0000256" key="2">
    <source>
        <dbReference type="ARBA" id="ARBA00022448"/>
    </source>
</evidence>
<dbReference type="GO" id="GO:0006826">
    <property type="term" value="P:iron ion transport"/>
    <property type="evidence" value="ECO:0007669"/>
    <property type="project" value="UniProtKB-KW"/>
</dbReference>
<evidence type="ECO:0000259" key="15">
    <source>
        <dbReference type="Pfam" id="PF07715"/>
    </source>
</evidence>